<keyword evidence="1" id="KW-1277">Toxin-antitoxin system</keyword>
<comment type="similarity">
    <text evidence="2">Belongs to the TacA antitoxin family.</text>
</comment>
<accession>A0ABV7J567</accession>
<sequence>MKLTSINITTTEEIVDLLQKAAVFSNRSLSELIIESAINESINVINDIESIEISDEMANTILANMKESFKVNKLLKGIGSKYEAEVTSKKD</sequence>
<evidence type="ECO:0000313" key="3">
    <source>
        <dbReference type="EMBL" id="MFC3193204.1"/>
    </source>
</evidence>
<dbReference type="Proteomes" id="UP001595533">
    <property type="component" value="Unassembled WGS sequence"/>
</dbReference>
<protein>
    <submittedName>
        <fullName evidence="3">DUF1778 domain-containing protein</fullName>
    </submittedName>
</protein>
<name>A0ABV7J567_9GAMM</name>
<comment type="caution">
    <text evidence="3">The sequence shown here is derived from an EMBL/GenBank/DDBJ whole genome shotgun (WGS) entry which is preliminary data.</text>
</comment>
<keyword evidence="4" id="KW-1185">Reference proteome</keyword>
<dbReference type="Gene3D" id="1.20.5.780">
    <property type="entry name" value="Single helix bin"/>
    <property type="match status" value="1"/>
</dbReference>
<dbReference type="RefSeq" id="WP_077409886.1">
    <property type="nucleotide sequence ID" value="NZ_JBHRTS010000002.1"/>
</dbReference>
<dbReference type="EMBL" id="JBHRTS010000002">
    <property type="protein sequence ID" value="MFC3193204.1"/>
    <property type="molecule type" value="Genomic_DNA"/>
</dbReference>
<evidence type="ECO:0000313" key="4">
    <source>
        <dbReference type="Proteomes" id="UP001595533"/>
    </source>
</evidence>
<dbReference type="InterPro" id="IPR010985">
    <property type="entry name" value="Ribbon_hlx_hlx"/>
</dbReference>
<evidence type="ECO:0000256" key="2">
    <source>
        <dbReference type="ARBA" id="ARBA00049988"/>
    </source>
</evidence>
<dbReference type="SUPFAM" id="SSF47598">
    <property type="entry name" value="Ribbon-helix-helix"/>
    <property type="match status" value="1"/>
</dbReference>
<dbReference type="InterPro" id="IPR014795">
    <property type="entry name" value="TacA_1-like"/>
</dbReference>
<reference evidence="4" key="1">
    <citation type="journal article" date="2019" name="Int. J. Syst. Evol. Microbiol.">
        <title>The Global Catalogue of Microorganisms (GCM) 10K type strain sequencing project: providing services to taxonomists for standard genome sequencing and annotation.</title>
        <authorList>
            <consortium name="The Broad Institute Genomics Platform"/>
            <consortium name="The Broad Institute Genome Sequencing Center for Infectious Disease"/>
            <person name="Wu L."/>
            <person name="Ma J."/>
        </authorList>
    </citation>
    <scope>NUCLEOTIDE SEQUENCE [LARGE SCALE GENOMIC DNA]</scope>
    <source>
        <strain evidence="4">KCTC 42953</strain>
    </source>
</reference>
<dbReference type="Pfam" id="PF08681">
    <property type="entry name" value="TacA1"/>
    <property type="match status" value="1"/>
</dbReference>
<organism evidence="3 4">
    <name type="scientific">Marinicella sediminis</name>
    <dbReference type="NCBI Taxonomy" id="1792834"/>
    <lineage>
        <taxon>Bacteria</taxon>
        <taxon>Pseudomonadati</taxon>
        <taxon>Pseudomonadota</taxon>
        <taxon>Gammaproteobacteria</taxon>
        <taxon>Lysobacterales</taxon>
        <taxon>Marinicellaceae</taxon>
        <taxon>Marinicella</taxon>
    </lineage>
</organism>
<proteinExistence type="inferred from homology"/>
<evidence type="ECO:0000256" key="1">
    <source>
        <dbReference type="ARBA" id="ARBA00022649"/>
    </source>
</evidence>
<gene>
    <name evidence="3" type="ORF">ACFODZ_03005</name>
</gene>